<organism evidence="3 4">
    <name type="scientific">Roseimicrobium gellanilyticum</name>
    <dbReference type="NCBI Taxonomy" id="748857"/>
    <lineage>
        <taxon>Bacteria</taxon>
        <taxon>Pseudomonadati</taxon>
        <taxon>Verrucomicrobiota</taxon>
        <taxon>Verrucomicrobiia</taxon>
        <taxon>Verrucomicrobiales</taxon>
        <taxon>Verrucomicrobiaceae</taxon>
        <taxon>Roseimicrobium</taxon>
    </lineage>
</organism>
<feature type="compositionally biased region" description="Acidic residues" evidence="2">
    <location>
        <begin position="1210"/>
        <end position="1234"/>
    </location>
</feature>
<evidence type="ECO:0000256" key="1">
    <source>
        <dbReference type="SAM" id="Coils"/>
    </source>
</evidence>
<feature type="region of interest" description="Disordered" evidence="2">
    <location>
        <begin position="1196"/>
        <end position="1270"/>
    </location>
</feature>
<feature type="coiled-coil region" evidence="1">
    <location>
        <begin position="538"/>
        <end position="572"/>
    </location>
</feature>
<evidence type="ECO:0000256" key="2">
    <source>
        <dbReference type="SAM" id="MobiDB-lite"/>
    </source>
</evidence>
<dbReference type="EMBL" id="QNRR01000021">
    <property type="protein sequence ID" value="RBP35536.1"/>
    <property type="molecule type" value="Genomic_DNA"/>
</dbReference>
<keyword evidence="3" id="KW-0418">Kinase</keyword>
<dbReference type="OrthoDB" id="199770at2"/>
<feature type="compositionally biased region" description="Basic and acidic residues" evidence="2">
    <location>
        <begin position="35"/>
        <end position="50"/>
    </location>
</feature>
<keyword evidence="1" id="KW-0175">Coiled coil</keyword>
<protein>
    <submittedName>
        <fullName evidence="3">Phosphatidylinositol 3-/4-kinase</fullName>
    </submittedName>
</protein>
<feature type="compositionally biased region" description="Basic and acidic residues" evidence="2">
    <location>
        <begin position="1235"/>
        <end position="1246"/>
    </location>
</feature>
<sequence length="1270" mass="140708">MPLPNEPTDIVPSGDFDLEDRDNLGQASVTFKAQSRRERPLGDGGETRGIAKREVDDVRQVLLGQRDLANQQAQARLVEIRDEAQHKLETEELGLEERQKLEERVSYLSKKIEQGWPDFDISSIVTQLPDHAQDEAIAKCVNISTRLKDQETTMSTAQPLISRPLMNIDTLELEIGEKDVHLLSRAVASSAVDQLLGTRCLAQEKFGMDGDGHPIGISVQVDGLGTMGNLPNGHTYFMDIDYSSHNVQKGLYDLEALDYITGQVDRHAGNIFIDPETGEVRGIDNDLAFPQMDRSEMLEQQGAPNFPVKNLPRYMHEDTARKIESLRPEDLRETLSNVGYPPDGARGKLTHEEIEGSVKRLQEMQQHIQTLRGEGRVVKQFTGKEYTEAVMHQTESSLRELSEMDSYKGTAVTVDTVTGTHLSSTGKTSYIGTIALEQHVSEKNIALGTGEKHSFDSLKVQLNSTGKAIRDEDFAEFTRLTENLRGQEKQQLTSMHTPQFAQLTSRLYEVEANIEKLKNPGVLGTLGAIPKGGPTSARRELEQERLEILQDIRDLERSIDERVEQLVDDQKEDLWVIAQHNVENPEMRLGPKPPQPGEPHYGSFEDFRGKQVVGAGGATGSGRVKVEGENFQLKGSIAHSGLGRRLKSSGLNHENYGEVIATNISKAVVGEDNRDFIPDVLLRQDEHTHEPKVTSRYLQGGKGDLDDRYRREMQDIDPKLALLPKDSNGKTPIIDENGKQKKHAYITLDPTKSTGPGVLALKDEAAQDVRRNIALSALMGDHDVNPGNMIDVGGTRVGRIDFGHAFNELITAPGGKMTGGGGVRFENNRILDFFNREKVSGGKLGGDPSKLWRDYDGIGPSQEMATALREVAGNKEALDGLVHAKTQFVDLIAELEAEGTPAARKEIEDLTKSLARISKNVGMPVTSTEPSDVAKEVFQNLDTFVREGQKQMNEVADLCSLQARIDTFLRDPANDGKKIPDDLPQEVKDIYKLLSENPDCSVKATNGQGLQFMKNSKSEKAFSGDLESYAKARQQVVRLERGEGPALNEIDKLEARKAQLQNNPSAGDHVKAFFKHGSKGVDGEIEQIEKQLETLRAAVKEVQQGVSLQDDRKQVEILKDSDRALKSQIEQLKDQRGNMNLARHFKIGEVPTDEQMLEVQRKIDQAELARAEVQAQIKKEEGVISVREKLGLKATPKEPLTVQSQQQGGDDLDVDDEDLSVLDLDDSSEIGVDEEAPKKKLERSQSVRDSLGGKTGEKTTTESTKRKVTM</sequence>
<reference evidence="3 4" key="1">
    <citation type="submission" date="2018-06" db="EMBL/GenBank/DDBJ databases">
        <title>Genomic Encyclopedia of Type Strains, Phase IV (KMG-IV): sequencing the most valuable type-strain genomes for metagenomic binning, comparative biology and taxonomic classification.</title>
        <authorList>
            <person name="Goeker M."/>
        </authorList>
    </citation>
    <scope>NUCLEOTIDE SEQUENCE [LARGE SCALE GENOMIC DNA]</scope>
    <source>
        <strain evidence="3 4">DSM 25532</strain>
    </source>
</reference>
<dbReference type="GO" id="GO:0016301">
    <property type="term" value="F:kinase activity"/>
    <property type="evidence" value="ECO:0007669"/>
    <property type="project" value="UniProtKB-KW"/>
</dbReference>
<dbReference type="Proteomes" id="UP000253426">
    <property type="component" value="Unassembled WGS sequence"/>
</dbReference>
<feature type="coiled-coil region" evidence="1">
    <location>
        <begin position="1078"/>
        <end position="1183"/>
    </location>
</feature>
<feature type="region of interest" description="Disordered" evidence="2">
    <location>
        <begin position="1"/>
        <end position="50"/>
    </location>
</feature>
<keyword evidence="3" id="KW-0808">Transferase</keyword>
<proteinExistence type="predicted"/>
<evidence type="ECO:0000313" key="4">
    <source>
        <dbReference type="Proteomes" id="UP000253426"/>
    </source>
</evidence>
<keyword evidence="4" id="KW-1185">Reference proteome</keyword>
<comment type="caution">
    <text evidence="3">The sequence shown here is derived from an EMBL/GenBank/DDBJ whole genome shotgun (WGS) entry which is preliminary data.</text>
</comment>
<name>A0A366H0Z6_9BACT</name>
<accession>A0A366H0Z6</accession>
<dbReference type="RefSeq" id="WP_113962317.1">
    <property type="nucleotide sequence ID" value="NZ_QNRR01000021.1"/>
</dbReference>
<feature type="compositionally biased region" description="Basic and acidic residues" evidence="2">
    <location>
        <begin position="1255"/>
        <end position="1270"/>
    </location>
</feature>
<gene>
    <name evidence="3" type="ORF">DES53_12156</name>
</gene>
<evidence type="ECO:0000313" key="3">
    <source>
        <dbReference type="EMBL" id="RBP35536.1"/>
    </source>
</evidence>
<dbReference type="AlphaFoldDB" id="A0A366H0Z6"/>